<feature type="region of interest" description="Disordered" evidence="8">
    <location>
        <begin position="91"/>
        <end position="114"/>
    </location>
</feature>
<evidence type="ECO:0000256" key="1">
    <source>
        <dbReference type="ARBA" id="ARBA00010460"/>
    </source>
</evidence>
<organism evidence="11">
    <name type="scientific">Notodromas monacha</name>
    <dbReference type="NCBI Taxonomy" id="399045"/>
    <lineage>
        <taxon>Eukaryota</taxon>
        <taxon>Metazoa</taxon>
        <taxon>Ecdysozoa</taxon>
        <taxon>Arthropoda</taxon>
        <taxon>Crustacea</taxon>
        <taxon>Oligostraca</taxon>
        <taxon>Ostracoda</taxon>
        <taxon>Podocopa</taxon>
        <taxon>Podocopida</taxon>
        <taxon>Cypridocopina</taxon>
        <taxon>Cypridoidea</taxon>
        <taxon>Cyprididae</taxon>
        <taxon>Notodromas</taxon>
    </lineage>
</organism>
<dbReference type="AlphaFoldDB" id="A0A7R9BL67"/>
<dbReference type="Pfam" id="PF00107">
    <property type="entry name" value="ADH_zinc_N"/>
    <property type="match status" value="1"/>
</dbReference>
<sequence length="383" mass="41512">MTDSSNKEVILSARPGVNGTLTEKNFAVRECDYPSDLKSGQVLIRNLYLTVDPAQRCQMNEETGVHYLLPNQVGSRVNGLGGVGEVVKCGPSDQPSDDLATGDSRSPIKSPPKFKPGDFVMNSERLHWPWAEYFCLAEEELALIDPEIQDLPHGLKLPLAYLGLSGLTSYLGVKSRGKVTSGDVVVVSGAAGSCGTLAGQFALEWGAKKVIGICGSDEKCRALVDGFRFTTAVNYKSPAFESKLAEACADGVDVYFDNVGGEISRIVIVDHMKPAGRVVLCGQIADYNKDVPYPPPIPKDMQNAIVAKSIDRERFLVLSYQDQFPEALGDMKRMILEGKIRVEVTEAEGIEKAGWALMNMMNGGNIGKQMVKVCDSSGRVKQD</sequence>
<evidence type="ECO:0000256" key="3">
    <source>
        <dbReference type="ARBA" id="ARBA00023002"/>
    </source>
</evidence>
<evidence type="ECO:0000313" key="11">
    <source>
        <dbReference type="EMBL" id="CAD7276000.1"/>
    </source>
</evidence>
<feature type="domain" description="Alcohol dehydrogenase-like C-terminal" evidence="9">
    <location>
        <begin position="195"/>
        <end position="328"/>
    </location>
</feature>
<evidence type="ECO:0000256" key="6">
    <source>
        <dbReference type="ARBA" id="ARBA00048290"/>
    </source>
</evidence>
<dbReference type="InterPro" id="IPR013149">
    <property type="entry name" value="ADH-like_C"/>
</dbReference>
<reference evidence="11" key="1">
    <citation type="submission" date="2020-11" db="EMBL/GenBank/DDBJ databases">
        <authorList>
            <person name="Tran Van P."/>
        </authorList>
    </citation>
    <scope>NUCLEOTIDE SEQUENCE</scope>
</reference>
<evidence type="ECO:0000313" key="12">
    <source>
        <dbReference type="Proteomes" id="UP000678499"/>
    </source>
</evidence>
<evidence type="ECO:0000259" key="9">
    <source>
        <dbReference type="Pfam" id="PF00107"/>
    </source>
</evidence>
<name>A0A7R9BL67_9CRUS</name>
<dbReference type="InterPro" id="IPR041694">
    <property type="entry name" value="ADH_N_2"/>
</dbReference>
<dbReference type="EMBL" id="CAJPEX010000527">
    <property type="protein sequence ID" value="CAG0916152.1"/>
    <property type="molecule type" value="Genomic_DNA"/>
</dbReference>
<dbReference type="PANTHER" id="PTHR43205:SF5">
    <property type="entry name" value="PROSTAGLANDIN REDUCTASE 2"/>
    <property type="match status" value="1"/>
</dbReference>
<evidence type="ECO:0000256" key="2">
    <source>
        <dbReference type="ARBA" id="ARBA00011981"/>
    </source>
</evidence>
<dbReference type="Gene3D" id="3.90.180.10">
    <property type="entry name" value="Medium-chain alcohol dehydrogenases, catalytic domain"/>
    <property type="match status" value="1"/>
</dbReference>
<dbReference type="InterPro" id="IPR045010">
    <property type="entry name" value="MDR_fam"/>
</dbReference>
<evidence type="ECO:0000256" key="7">
    <source>
        <dbReference type="ARBA" id="ARBA00049070"/>
    </source>
</evidence>
<dbReference type="SUPFAM" id="SSF51735">
    <property type="entry name" value="NAD(P)-binding Rossmann-fold domains"/>
    <property type="match status" value="1"/>
</dbReference>
<dbReference type="InterPro" id="IPR011032">
    <property type="entry name" value="GroES-like_sf"/>
</dbReference>
<dbReference type="EC" id="1.3.1.48" evidence="2"/>
<protein>
    <recommendedName>
        <fullName evidence="4">15-oxoprostaglandin 13-reductase</fullName>
        <ecNumber evidence="2">1.3.1.48</ecNumber>
    </recommendedName>
    <alternativeName>
        <fullName evidence="4">15-oxoprostaglandin 13-reductase</fullName>
    </alternativeName>
</protein>
<dbReference type="OrthoDB" id="809632at2759"/>
<evidence type="ECO:0000259" key="10">
    <source>
        <dbReference type="Pfam" id="PF16884"/>
    </source>
</evidence>
<comment type="similarity">
    <text evidence="1">Belongs to the NADP-dependent oxidoreductase L4BD family.</text>
</comment>
<dbReference type="EMBL" id="OA882564">
    <property type="protein sequence ID" value="CAD7276000.1"/>
    <property type="molecule type" value="Genomic_DNA"/>
</dbReference>
<feature type="domain" description="Oxidoreductase N-terminal" evidence="10">
    <location>
        <begin position="7"/>
        <end position="92"/>
    </location>
</feature>
<keyword evidence="3" id="KW-0560">Oxidoreductase</keyword>
<dbReference type="PANTHER" id="PTHR43205">
    <property type="entry name" value="PROSTAGLANDIN REDUCTASE"/>
    <property type="match status" value="1"/>
</dbReference>
<dbReference type="Proteomes" id="UP000678499">
    <property type="component" value="Unassembled WGS sequence"/>
</dbReference>
<evidence type="ECO:0000256" key="5">
    <source>
        <dbReference type="ARBA" id="ARBA00047878"/>
    </source>
</evidence>
<dbReference type="SUPFAM" id="SSF50129">
    <property type="entry name" value="GroES-like"/>
    <property type="match status" value="1"/>
</dbReference>
<gene>
    <name evidence="11" type="ORF">NMOB1V02_LOCUS3781</name>
</gene>
<evidence type="ECO:0000256" key="8">
    <source>
        <dbReference type="SAM" id="MobiDB-lite"/>
    </source>
</evidence>
<dbReference type="GO" id="GO:0047522">
    <property type="term" value="F:15-oxoprostaglandin 13-reductase [NAD(P)+] activity"/>
    <property type="evidence" value="ECO:0007669"/>
    <property type="project" value="UniProtKB-EC"/>
</dbReference>
<proteinExistence type="inferred from homology"/>
<dbReference type="Gene3D" id="3.40.50.720">
    <property type="entry name" value="NAD(P)-binding Rossmann-like Domain"/>
    <property type="match status" value="1"/>
</dbReference>
<comment type="catalytic activity">
    <reaction evidence="7">
        <text>13,14-dihydro-15-oxo-prostaglandin E1 + NADP(+) = 15-oxoprostaglandin E1 + NADPH + H(+)</text>
        <dbReference type="Rhea" id="RHEA:50584"/>
        <dbReference type="ChEBI" id="CHEBI:15378"/>
        <dbReference type="ChEBI" id="CHEBI:57401"/>
        <dbReference type="ChEBI" id="CHEBI:57783"/>
        <dbReference type="ChEBI" id="CHEBI:58349"/>
        <dbReference type="ChEBI" id="CHEBI:133408"/>
    </reaction>
    <physiologicalReaction direction="right-to-left" evidence="7">
        <dbReference type="Rhea" id="RHEA:50586"/>
    </physiologicalReaction>
</comment>
<dbReference type="GO" id="GO:0006693">
    <property type="term" value="P:prostaglandin metabolic process"/>
    <property type="evidence" value="ECO:0007669"/>
    <property type="project" value="TreeGrafter"/>
</dbReference>
<keyword evidence="12" id="KW-1185">Reference proteome</keyword>
<comment type="catalytic activity">
    <reaction evidence="5">
        <text>13,14-dihydro-15-oxo-prostaglandin F1alpha + NADP(+) = 15-oxoprostaglandin F1alpha + NADPH + H(+)</text>
        <dbReference type="Rhea" id="RHEA:50592"/>
        <dbReference type="ChEBI" id="CHEBI:15378"/>
        <dbReference type="ChEBI" id="CHEBI:57783"/>
        <dbReference type="ChEBI" id="CHEBI:58349"/>
        <dbReference type="ChEBI" id="CHEBI:79072"/>
        <dbReference type="ChEBI" id="CHEBI:133411"/>
    </reaction>
    <physiologicalReaction direction="right-to-left" evidence="5">
        <dbReference type="Rhea" id="RHEA:50594"/>
    </physiologicalReaction>
</comment>
<accession>A0A7R9BL67</accession>
<dbReference type="InterPro" id="IPR036291">
    <property type="entry name" value="NAD(P)-bd_dom_sf"/>
</dbReference>
<comment type="catalytic activity">
    <reaction evidence="6">
        <text>13,14-dihydro-15-oxo-PGF2alpha + NADP(+) = 15-oxoprostaglandin F2alpha + NADPH + H(+)</text>
        <dbReference type="Rhea" id="RHEA:50588"/>
        <dbReference type="ChEBI" id="CHEBI:15378"/>
        <dbReference type="ChEBI" id="CHEBI:57783"/>
        <dbReference type="ChEBI" id="CHEBI:58349"/>
        <dbReference type="ChEBI" id="CHEBI:133374"/>
        <dbReference type="ChEBI" id="CHEBI:133409"/>
    </reaction>
    <physiologicalReaction direction="right-to-left" evidence="6">
        <dbReference type="Rhea" id="RHEA:50590"/>
    </physiologicalReaction>
</comment>
<evidence type="ECO:0000256" key="4">
    <source>
        <dbReference type="ARBA" id="ARBA00033119"/>
    </source>
</evidence>
<dbReference type="FunFam" id="3.40.50.720:FF:000121">
    <property type="entry name" value="Prostaglandin reductase 2"/>
    <property type="match status" value="1"/>
</dbReference>
<dbReference type="Pfam" id="PF16884">
    <property type="entry name" value="ADH_N_2"/>
    <property type="match status" value="1"/>
</dbReference>